<gene>
    <name evidence="3" type="ORF">EFY79_02455</name>
</gene>
<dbReference type="RefSeq" id="WP_123119068.1">
    <property type="nucleotide sequence ID" value="NZ_RJJR01000001.1"/>
</dbReference>
<keyword evidence="3" id="KW-0378">Hydrolase</keyword>
<dbReference type="SUPFAM" id="SSF53474">
    <property type="entry name" value="alpha/beta-Hydrolases"/>
    <property type="match status" value="1"/>
</dbReference>
<dbReference type="InterPro" id="IPR029058">
    <property type="entry name" value="AB_hydrolase_fold"/>
</dbReference>
<feature type="domain" description="AB hydrolase-1" evidence="2">
    <location>
        <begin position="20"/>
        <end position="254"/>
    </location>
</feature>
<accession>A0A3M9NSF3</accession>
<comment type="caution">
    <text evidence="3">The sequence shown here is derived from an EMBL/GenBank/DDBJ whole genome shotgun (WGS) entry which is preliminary data.</text>
</comment>
<dbReference type="PANTHER" id="PTHR43039">
    <property type="entry name" value="ESTERASE-RELATED"/>
    <property type="match status" value="1"/>
</dbReference>
<dbReference type="InterPro" id="IPR000073">
    <property type="entry name" value="AB_hydrolase_1"/>
</dbReference>
<dbReference type="GO" id="GO:0016787">
    <property type="term" value="F:hydrolase activity"/>
    <property type="evidence" value="ECO:0007669"/>
    <property type="project" value="UniProtKB-KW"/>
</dbReference>
<evidence type="ECO:0000256" key="1">
    <source>
        <dbReference type="ARBA" id="ARBA00008645"/>
    </source>
</evidence>
<dbReference type="Proteomes" id="UP000267223">
    <property type="component" value="Unassembled WGS sequence"/>
</dbReference>
<proteinExistence type="inferred from homology"/>
<dbReference type="Pfam" id="PF12697">
    <property type="entry name" value="Abhydrolase_6"/>
    <property type="match status" value="1"/>
</dbReference>
<reference evidence="3 4" key="1">
    <citation type="submission" date="2018-11" db="EMBL/GenBank/DDBJ databases">
        <title>Draft genome sequence of Ferruginibacter sp. BO-59.</title>
        <authorList>
            <person name="Im W.T."/>
        </authorList>
    </citation>
    <scope>NUCLEOTIDE SEQUENCE [LARGE SCALE GENOMIC DNA]</scope>
    <source>
        <strain evidence="3 4">BO-59</strain>
    </source>
</reference>
<sequence>MSVITRNNVVVKGKGSQPIMFVHGFGCDQNMWRYVYPAFEEAYKIILLDLVGAGNSNLSAYDPEKYSDLRGYAHDIIEIAQELELKDIIYVGHSVSALIGIIASQKAPGLFKSLVLVGPSPCYINDGDYYGGFTKPQIEELLESLDDNHLGWSMAMAPAIMGNAERKELGDELANSFCRTNPDIARQFARTTFLSDERALIGSVNIPTLILQCSEDVIAPREVGEYVHQQIKGSKLVFMNATGHCPNLSAPEETTYEILQFLSQ</sequence>
<keyword evidence="4" id="KW-1185">Reference proteome</keyword>
<protein>
    <submittedName>
        <fullName evidence="3">Alpha/beta hydrolase</fullName>
    </submittedName>
</protein>
<comment type="similarity">
    <text evidence="1">Belongs to the AB hydrolase superfamily.</text>
</comment>
<dbReference type="OrthoDB" id="9780932at2"/>
<evidence type="ECO:0000313" key="3">
    <source>
        <dbReference type="EMBL" id="RNI40177.1"/>
    </source>
</evidence>
<dbReference type="EMBL" id="RJJR01000001">
    <property type="protein sequence ID" value="RNI40177.1"/>
    <property type="molecule type" value="Genomic_DNA"/>
</dbReference>
<evidence type="ECO:0000313" key="4">
    <source>
        <dbReference type="Proteomes" id="UP000267223"/>
    </source>
</evidence>
<name>A0A3M9NSF3_9BACT</name>
<dbReference type="Gene3D" id="3.40.50.1820">
    <property type="entry name" value="alpha/beta hydrolase"/>
    <property type="match status" value="1"/>
</dbReference>
<evidence type="ECO:0000259" key="2">
    <source>
        <dbReference type="Pfam" id="PF12697"/>
    </source>
</evidence>
<organism evidence="3 4">
    <name type="scientific">Hanamia caeni</name>
    <dbReference type="NCBI Taxonomy" id="2294116"/>
    <lineage>
        <taxon>Bacteria</taxon>
        <taxon>Pseudomonadati</taxon>
        <taxon>Bacteroidota</taxon>
        <taxon>Chitinophagia</taxon>
        <taxon>Chitinophagales</taxon>
        <taxon>Chitinophagaceae</taxon>
        <taxon>Hanamia</taxon>
    </lineage>
</organism>
<dbReference type="AlphaFoldDB" id="A0A3M9NSF3"/>